<dbReference type="Gene3D" id="3.40.50.720">
    <property type="entry name" value="NAD(P)-binding Rossmann-like Domain"/>
    <property type="match status" value="1"/>
</dbReference>
<keyword evidence="2" id="KW-0560">Oxidoreductase</keyword>
<name>A0ABY4L9S7_THEAE</name>
<dbReference type="InterPro" id="IPR036291">
    <property type="entry name" value="NAD(P)-bd_dom_sf"/>
</dbReference>
<dbReference type="Pfam" id="PF13561">
    <property type="entry name" value="adh_short_C2"/>
    <property type="match status" value="1"/>
</dbReference>
<dbReference type="CDD" id="cd05233">
    <property type="entry name" value="SDR_c"/>
    <property type="match status" value="1"/>
</dbReference>
<dbReference type="Proteomes" id="UP000832041">
    <property type="component" value="Chromosome"/>
</dbReference>
<evidence type="ECO:0000256" key="2">
    <source>
        <dbReference type="ARBA" id="ARBA00023002"/>
    </source>
</evidence>
<dbReference type="EMBL" id="CP051627">
    <property type="protein sequence ID" value="UPT23195.1"/>
    <property type="molecule type" value="Genomic_DNA"/>
</dbReference>
<evidence type="ECO:0000256" key="1">
    <source>
        <dbReference type="ARBA" id="ARBA00006484"/>
    </source>
</evidence>
<dbReference type="PRINTS" id="PR00080">
    <property type="entry name" value="SDRFAMILY"/>
</dbReference>
<evidence type="ECO:0000313" key="4">
    <source>
        <dbReference type="Proteomes" id="UP000832041"/>
    </source>
</evidence>
<proteinExistence type="inferred from homology"/>
<protein>
    <submittedName>
        <fullName evidence="3">SDR family oxidoreductase</fullName>
    </submittedName>
</protein>
<dbReference type="PROSITE" id="PS00061">
    <property type="entry name" value="ADH_SHORT"/>
    <property type="match status" value="1"/>
</dbReference>
<sequence length="249" mass="25305">MVDYGLDGRVAVVTGAASGIGLACARVLAASGARVVLADIDAEAAARAARAVGGDTLAVRTDVTDPGSVDALVDTAVERFGAVHVMVNNAGVSGDPVPVGDYDTESWRRVMSVNLDGVFHGTRAAIRAMRHGGGGSIVNITSVLGQVGHPLAGAYVAAKHGVVGLTRAAALDHAAERIRVNAVGPGFVRTPLLEAGLDEAKEAELLARHPVGRLGTAEEVAELVGWLASDASSFVTGSYYAVDGGYLAR</sequence>
<dbReference type="RefSeq" id="WP_248591720.1">
    <property type="nucleotide sequence ID" value="NZ_BAABEB010000018.1"/>
</dbReference>
<reference evidence="3 4" key="1">
    <citation type="submission" date="2020-04" db="EMBL/GenBank/DDBJ databases">
        <title>Thermobifida alba genome sequencing and assembly.</title>
        <authorList>
            <person name="Luzics S."/>
            <person name="Horvath B."/>
            <person name="Nagy I."/>
            <person name="Toth A."/>
            <person name="Nagy I."/>
            <person name="Kukolya J."/>
        </authorList>
    </citation>
    <scope>NUCLEOTIDE SEQUENCE [LARGE SCALE GENOMIC DNA]</scope>
    <source>
        <strain evidence="3 4">DSM 43795</strain>
    </source>
</reference>
<dbReference type="PRINTS" id="PR00081">
    <property type="entry name" value="GDHRDH"/>
</dbReference>
<dbReference type="NCBIfam" id="NF005559">
    <property type="entry name" value="PRK07231.1"/>
    <property type="match status" value="1"/>
</dbReference>
<keyword evidence="4" id="KW-1185">Reference proteome</keyword>
<gene>
    <name evidence="3" type="ORF">FOF52_21475</name>
</gene>
<evidence type="ECO:0000313" key="3">
    <source>
        <dbReference type="EMBL" id="UPT23195.1"/>
    </source>
</evidence>
<dbReference type="PANTHER" id="PTHR24321">
    <property type="entry name" value="DEHYDROGENASES, SHORT CHAIN"/>
    <property type="match status" value="1"/>
</dbReference>
<dbReference type="NCBIfam" id="NF009466">
    <property type="entry name" value="PRK12826.1-2"/>
    <property type="match status" value="1"/>
</dbReference>
<dbReference type="InterPro" id="IPR020904">
    <property type="entry name" value="Sc_DH/Rdtase_CS"/>
</dbReference>
<organism evidence="3 4">
    <name type="scientific">Thermobifida alba</name>
    <name type="common">Thermomonospora alba</name>
    <dbReference type="NCBI Taxonomy" id="53522"/>
    <lineage>
        <taxon>Bacteria</taxon>
        <taxon>Bacillati</taxon>
        <taxon>Actinomycetota</taxon>
        <taxon>Actinomycetes</taxon>
        <taxon>Streptosporangiales</taxon>
        <taxon>Nocardiopsidaceae</taxon>
        <taxon>Thermobifida</taxon>
    </lineage>
</organism>
<dbReference type="PANTHER" id="PTHR24321:SF8">
    <property type="entry name" value="ESTRADIOL 17-BETA-DEHYDROGENASE 8-RELATED"/>
    <property type="match status" value="1"/>
</dbReference>
<dbReference type="InterPro" id="IPR002347">
    <property type="entry name" value="SDR_fam"/>
</dbReference>
<accession>A0ABY4L9S7</accession>
<comment type="similarity">
    <text evidence="1">Belongs to the short-chain dehydrogenases/reductases (SDR) family.</text>
</comment>
<dbReference type="SUPFAM" id="SSF51735">
    <property type="entry name" value="NAD(P)-binding Rossmann-fold domains"/>
    <property type="match status" value="1"/>
</dbReference>